<feature type="region of interest" description="Disordered" evidence="5">
    <location>
        <begin position="437"/>
        <end position="477"/>
    </location>
</feature>
<feature type="compositionally biased region" description="Polar residues" evidence="5">
    <location>
        <begin position="348"/>
        <end position="366"/>
    </location>
</feature>
<feature type="domain" description="C3H1-type" evidence="6">
    <location>
        <begin position="256"/>
        <end position="282"/>
    </location>
</feature>
<dbReference type="Gene3D" id="4.10.1000.10">
    <property type="entry name" value="Zinc finger, CCCH-type"/>
    <property type="match status" value="2"/>
</dbReference>
<dbReference type="Pfam" id="PF14608">
    <property type="entry name" value="zf-CCCH_2"/>
    <property type="match status" value="1"/>
</dbReference>
<evidence type="ECO:0000256" key="3">
    <source>
        <dbReference type="ARBA" id="ARBA00022833"/>
    </source>
</evidence>
<dbReference type="STRING" id="205917.A0A4Y9YX04"/>
<comment type="caution">
    <text evidence="7">The sequence shown here is derived from an EMBL/GenBank/DDBJ whole genome shotgun (WGS) entry which is preliminary data.</text>
</comment>
<reference evidence="7 8" key="1">
    <citation type="submission" date="2019-02" db="EMBL/GenBank/DDBJ databases">
        <title>Genome sequencing of the rare red list fungi Dentipellis fragilis.</title>
        <authorList>
            <person name="Buettner E."/>
            <person name="Kellner H."/>
        </authorList>
    </citation>
    <scope>NUCLEOTIDE SEQUENCE [LARGE SCALE GENOMIC DNA]</scope>
    <source>
        <strain evidence="7 8">DSM 105465</strain>
    </source>
</reference>
<name>A0A4Y9YX04_9AGAM</name>
<organism evidence="7 8">
    <name type="scientific">Dentipellis fragilis</name>
    <dbReference type="NCBI Taxonomy" id="205917"/>
    <lineage>
        <taxon>Eukaryota</taxon>
        <taxon>Fungi</taxon>
        <taxon>Dikarya</taxon>
        <taxon>Basidiomycota</taxon>
        <taxon>Agaricomycotina</taxon>
        <taxon>Agaricomycetes</taxon>
        <taxon>Russulales</taxon>
        <taxon>Hericiaceae</taxon>
        <taxon>Dentipellis</taxon>
    </lineage>
</organism>
<dbReference type="PROSITE" id="PS50103">
    <property type="entry name" value="ZF_C3H1"/>
    <property type="match status" value="2"/>
</dbReference>
<keyword evidence="1 4" id="KW-0479">Metal-binding</keyword>
<evidence type="ECO:0000313" key="8">
    <source>
        <dbReference type="Proteomes" id="UP000298327"/>
    </source>
</evidence>
<feature type="compositionally biased region" description="Low complexity" evidence="5">
    <location>
        <begin position="437"/>
        <end position="461"/>
    </location>
</feature>
<dbReference type="Proteomes" id="UP000298327">
    <property type="component" value="Unassembled WGS sequence"/>
</dbReference>
<evidence type="ECO:0000259" key="6">
    <source>
        <dbReference type="PROSITE" id="PS50103"/>
    </source>
</evidence>
<accession>A0A4Y9YX04</accession>
<dbReference type="EMBL" id="SEOQ01000213">
    <property type="protein sequence ID" value="TFY66855.1"/>
    <property type="molecule type" value="Genomic_DNA"/>
</dbReference>
<dbReference type="AlphaFoldDB" id="A0A4Y9YX04"/>
<evidence type="ECO:0000256" key="1">
    <source>
        <dbReference type="ARBA" id="ARBA00022723"/>
    </source>
</evidence>
<gene>
    <name evidence="7" type="ORF">EVG20_g4233</name>
</gene>
<feature type="region of interest" description="Disordered" evidence="5">
    <location>
        <begin position="309"/>
        <end position="373"/>
    </location>
</feature>
<dbReference type="SUPFAM" id="SSF90229">
    <property type="entry name" value="CCCH zinc finger"/>
    <property type="match status" value="1"/>
</dbReference>
<dbReference type="InterPro" id="IPR036855">
    <property type="entry name" value="Znf_CCCH_sf"/>
</dbReference>
<evidence type="ECO:0000313" key="7">
    <source>
        <dbReference type="EMBL" id="TFY66855.1"/>
    </source>
</evidence>
<feature type="region of interest" description="Disordered" evidence="5">
    <location>
        <begin position="501"/>
        <end position="554"/>
    </location>
</feature>
<keyword evidence="2 4" id="KW-0863">Zinc-finger</keyword>
<dbReference type="Pfam" id="PF00642">
    <property type="entry name" value="zf-CCCH"/>
    <property type="match status" value="1"/>
</dbReference>
<dbReference type="GO" id="GO:0008270">
    <property type="term" value="F:zinc ion binding"/>
    <property type="evidence" value="ECO:0007669"/>
    <property type="project" value="UniProtKB-KW"/>
</dbReference>
<evidence type="ECO:0000256" key="4">
    <source>
        <dbReference type="PROSITE-ProRule" id="PRU00723"/>
    </source>
</evidence>
<dbReference type="SMART" id="SM00356">
    <property type="entry name" value="ZnF_C3H1"/>
    <property type="match status" value="3"/>
</dbReference>
<proteinExistence type="predicted"/>
<feature type="compositionally biased region" description="Polar residues" evidence="5">
    <location>
        <begin position="507"/>
        <end position="528"/>
    </location>
</feature>
<feature type="domain" description="C3H1-type" evidence="6">
    <location>
        <begin position="208"/>
        <end position="238"/>
    </location>
</feature>
<dbReference type="OrthoDB" id="410307at2759"/>
<evidence type="ECO:0000256" key="5">
    <source>
        <dbReference type="SAM" id="MobiDB-lite"/>
    </source>
</evidence>
<keyword evidence="8" id="KW-1185">Reference proteome</keyword>
<feature type="zinc finger region" description="C3H1-type" evidence="4">
    <location>
        <begin position="256"/>
        <end position="282"/>
    </location>
</feature>
<sequence>MLPQPNTDLSKYLWSQTPDCLPQPSSQANGMPNYLSAAMPEGLELPARPLGLAPPANQIPFAMSNALNANPLMPPPPAPDVRIALEIEARLNQLDAPQRQRVVDAMLRNIAPANGTADPSPAPNYYPYPVPTFGGPYRSFVPPRMMPFQAAATTSSAPGIYPKPWYVGNHPAAGQQQANGAESSRTSWASYQAMMAKQPAIPGYRHFSYRTAPCKHFSQSNGQFCPLGDDCNYIHDKKLMWRPYTGWQRTPTGIIFKKTTHCWAFVQGLCRVQDCPYIHPRDAEPYVKYTPCLAWPFCKDGDNCRYKHPERLPETDEDQGSFGPGLLHPSNLPQQQLSNPPQAMPGQQLVTDMNQHYPQPEGANSQPEKRAIRRPPPLNLMQNEEWMSSVRGPLCLPPPVPYNDRMTYDTRSPVQFGNYQFPLSHAGAVGEAVPAPAAPAQAAGPGQQRVITPPTATQAPAPQAPAPPSSPRVAAPPALASIKEEEKPWYPYQPTNDSLSIAAGSRMLNTRRQSVSTKQSGQDASTGNAGDASLNAALGKRQSWSAWPASERHN</sequence>
<evidence type="ECO:0000256" key="2">
    <source>
        <dbReference type="ARBA" id="ARBA00022771"/>
    </source>
</evidence>
<protein>
    <recommendedName>
        <fullName evidence="6">C3H1-type domain-containing protein</fullName>
    </recommendedName>
</protein>
<feature type="compositionally biased region" description="Low complexity" evidence="5">
    <location>
        <begin position="329"/>
        <end position="341"/>
    </location>
</feature>
<dbReference type="InterPro" id="IPR000571">
    <property type="entry name" value="Znf_CCCH"/>
</dbReference>
<keyword evidence="3 4" id="KW-0862">Zinc</keyword>
<feature type="zinc finger region" description="C3H1-type" evidence="4">
    <location>
        <begin position="208"/>
        <end position="238"/>
    </location>
</feature>